<name>A0ABU9TQJ0_9GAMM</name>
<feature type="compositionally biased region" description="Polar residues" evidence="2">
    <location>
        <begin position="144"/>
        <end position="162"/>
    </location>
</feature>
<feature type="region of interest" description="Disordered" evidence="2">
    <location>
        <begin position="144"/>
        <end position="163"/>
    </location>
</feature>
<proteinExistence type="inferred from homology"/>
<reference evidence="3 4" key="1">
    <citation type="submission" date="2024-03" db="EMBL/GenBank/DDBJ databases">
        <title>Community enrichment and isolation of bacterial strains for fucoidan degradation.</title>
        <authorList>
            <person name="Sichert A."/>
        </authorList>
    </citation>
    <scope>NUCLEOTIDE SEQUENCE [LARGE SCALE GENOMIC DNA]</scope>
    <source>
        <strain evidence="3 4">AS76</strain>
    </source>
</reference>
<evidence type="ECO:0000256" key="1">
    <source>
        <dbReference type="ARBA" id="ARBA00006532"/>
    </source>
</evidence>
<dbReference type="InterPro" id="IPR038530">
    <property type="entry name" value="NiFe-hyd_HybE_sf"/>
</dbReference>
<gene>
    <name evidence="3" type="primary">hybE</name>
    <name evidence="3" type="ORF">WNY58_03800</name>
</gene>
<keyword evidence="4" id="KW-1185">Reference proteome</keyword>
<dbReference type="Proteomes" id="UP001449225">
    <property type="component" value="Unassembled WGS sequence"/>
</dbReference>
<comment type="caution">
    <text evidence="3">The sequence shown here is derived from an EMBL/GenBank/DDBJ whole genome shotgun (WGS) entry which is preliminary data.</text>
</comment>
<evidence type="ECO:0000313" key="4">
    <source>
        <dbReference type="Proteomes" id="UP001449225"/>
    </source>
</evidence>
<comment type="similarity">
    <text evidence="1">Belongs to the HupJ family.</text>
</comment>
<dbReference type="NCBIfam" id="TIGR03993">
    <property type="entry name" value="hydrog_HybE"/>
    <property type="match status" value="1"/>
</dbReference>
<dbReference type="Pfam" id="PF11939">
    <property type="entry name" value="NiFe-hyd_HybE"/>
    <property type="match status" value="1"/>
</dbReference>
<dbReference type="Gene3D" id="3.30.1460.40">
    <property type="entry name" value="[NiFe]-hydrogenase assembly chaperone, HybE"/>
    <property type="match status" value="1"/>
</dbReference>
<evidence type="ECO:0000256" key="2">
    <source>
        <dbReference type="SAM" id="MobiDB-lite"/>
    </source>
</evidence>
<protein>
    <submittedName>
        <fullName evidence="3">[NiFe]-hydrogenase assembly chaperone HybE</fullName>
    </submittedName>
</protein>
<dbReference type="RefSeq" id="WP_342853777.1">
    <property type="nucleotide sequence ID" value="NZ_JBBMRA010000002.1"/>
</dbReference>
<dbReference type="InterPro" id="IPR023994">
    <property type="entry name" value="NiFe-hyd_HybE"/>
</dbReference>
<organism evidence="3 4">
    <name type="scientific">Neptuniibacter pectenicola</name>
    <dbReference type="NCBI Taxonomy" id="1806669"/>
    <lineage>
        <taxon>Bacteria</taxon>
        <taxon>Pseudomonadati</taxon>
        <taxon>Pseudomonadota</taxon>
        <taxon>Gammaproteobacteria</taxon>
        <taxon>Oceanospirillales</taxon>
        <taxon>Oceanospirillaceae</taxon>
        <taxon>Neptuniibacter</taxon>
    </lineage>
</organism>
<evidence type="ECO:0000313" key="3">
    <source>
        <dbReference type="EMBL" id="MEM5535512.1"/>
    </source>
</evidence>
<sequence length="184" mass="20627">MMLISADQIKQQFEKVAINMSSLPIFNPALRVDTLGFDVTDEINPEGYVMGVLITPWCMNLMLLPKGELRVVKEGDKVMFTFPSGIYEFISAWDETLGHYLSCSLFSPMLVFNEQETALSTAREVLTALFKAEHQSLTDLQQAKQAETARQQTDAAEQSSKVANHHVVSRRGFLTAGFCNESER</sequence>
<dbReference type="EMBL" id="JBBMRA010000002">
    <property type="protein sequence ID" value="MEM5535512.1"/>
    <property type="molecule type" value="Genomic_DNA"/>
</dbReference>
<accession>A0ABU9TQJ0</accession>